<name>A0ACC3NVD4_9PEZI</name>
<protein>
    <submittedName>
        <fullName evidence="1">Uncharacterized protein</fullName>
    </submittedName>
</protein>
<organism evidence="1 2">
    <name type="scientific">Vermiconidia calcicola</name>
    <dbReference type="NCBI Taxonomy" id="1690605"/>
    <lineage>
        <taxon>Eukaryota</taxon>
        <taxon>Fungi</taxon>
        <taxon>Dikarya</taxon>
        <taxon>Ascomycota</taxon>
        <taxon>Pezizomycotina</taxon>
        <taxon>Dothideomycetes</taxon>
        <taxon>Dothideomycetidae</taxon>
        <taxon>Mycosphaerellales</taxon>
        <taxon>Extremaceae</taxon>
        <taxon>Vermiconidia</taxon>
    </lineage>
</organism>
<dbReference type="EMBL" id="JAUTXU010000013">
    <property type="protein sequence ID" value="KAK3722402.1"/>
    <property type="molecule type" value="Genomic_DNA"/>
</dbReference>
<reference evidence="1" key="1">
    <citation type="submission" date="2023-07" db="EMBL/GenBank/DDBJ databases">
        <title>Black Yeasts Isolated from many extreme environments.</title>
        <authorList>
            <person name="Coleine C."/>
            <person name="Stajich J.E."/>
            <person name="Selbmann L."/>
        </authorList>
    </citation>
    <scope>NUCLEOTIDE SEQUENCE</scope>
    <source>
        <strain evidence="1">CCFEE 5714</strain>
    </source>
</reference>
<accession>A0ACC3NVD4</accession>
<evidence type="ECO:0000313" key="1">
    <source>
        <dbReference type="EMBL" id="KAK3722402.1"/>
    </source>
</evidence>
<keyword evidence="2" id="KW-1185">Reference proteome</keyword>
<dbReference type="Proteomes" id="UP001281147">
    <property type="component" value="Unassembled WGS sequence"/>
</dbReference>
<gene>
    <name evidence="1" type="ORF">LTR37_002393</name>
</gene>
<proteinExistence type="predicted"/>
<sequence>MSLRTPAAGQTDRGADMERDGTSNGPSPDEWHRHKNLIIDMYQDQEMPLKEVIHIMKHRYQFRATKRMYDTRFRKWGVSKILKSSEKESIAKALALGEPRHRSSEAALISHKDWRKIMRWVSSQARGQQASANPGEQQRDQPLSSGVLDGASLGEPRWKTAGQGTQFWNEQPTQELSLTPPAFVGDVHSVGPDSAHSSDFSDLTPATSQTILTPSSIRSGRHSERISSTSPAPTLILSPMSRNHECVLHNVKAYFSSRIESLTYSLELINVLDIGSSPETRRFWSNVKNGIYLWKIAGSFPDTLSRGFTALNEANALAGAALSTEPFDFLREVLATLSPTNTKIHPPLRRHLLLNLNREAVKLFGSSHPIAVICSSLQGDGDDPMVSRIALQLMLDIVSQSLGHSHPVWDTLMTTLIKMMRRAGELEGAKKFAGNALKLARDDFGVDSNQARTAAVELAHVLTKLGAHGHALPLRLDVVQAVPSSTGATRIAYREDGIAVHAMEDISEFYIRFGCPQEAVLWLRRAHSIALMLWGNCVATAHIEDKLQRLLVGCQQGLVDDGD</sequence>
<evidence type="ECO:0000313" key="2">
    <source>
        <dbReference type="Proteomes" id="UP001281147"/>
    </source>
</evidence>
<comment type="caution">
    <text evidence="1">The sequence shown here is derived from an EMBL/GenBank/DDBJ whole genome shotgun (WGS) entry which is preliminary data.</text>
</comment>